<dbReference type="NCBIfam" id="NF040570">
    <property type="entry name" value="guided_TnpB"/>
    <property type="match status" value="1"/>
</dbReference>
<reference evidence="7" key="1">
    <citation type="submission" date="2022-03" db="EMBL/GenBank/DDBJ databases">
        <title>Draft Genome Sequence of Firmicute Strain S0AB, a Heterotrophic Iron/Sulfur-Oxidizing Extreme Acidophile.</title>
        <authorList>
            <person name="Vergara E."/>
            <person name="Pakostova E."/>
            <person name="Johnson D.B."/>
            <person name="Holmes D.S."/>
        </authorList>
    </citation>
    <scope>NUCLEOTIDE SEQUENCE</scope>
    <source>
        <strain evidence="7">S0AB</strain>
    </source>
</reference>
<organism evidence="7 8">
    <name type="scientific">Sulfoacidibacillus ferrooxidans</name>
    <dbReference type="NCBI Taxonomy" id="2005001"/>
    <lineage>
        <taxon>Bacteria</taxon>
        <taxon>Bacillati</taxon>
        <taxon>Bacillota</taxon>
        <taxon>Bacilli</taxon>
        <taxon>Bacillales</taxon>
        <taxon>Alicyclobacillaceae</taxon>
        <taxon>Sulfoacidibacillus</taxon>
    </lineage>
</organism>
<evidence type="ECO:0000259" key="6">
    <source>
        <dbReference type="Pfam" id="PF07282"/>
    </source>
</evidence>
<evidence type="ECO:0000256" key="3">
    <source>
        <dbReference type="ARBA" id="ARBA00023125"/>
    </source>
</evidence>
<gene>
    <name evidence="7" type="ORF">MM817_02541</name>
</gene>
<feature type="domain" description="Probable transposase IS891/IS1136/IS1341" evidence="5">
    <location>
        <begin position="179"/>
        <end position="259"/>
    </location>
</feature>
<evidence type="ECO:0000256" key="4">
    <source>
        <dbReference type="ARBA" id="ARBA00023172"/>
    </source>
</evidence>
<name>A0A9X1V9G9_9BACL</name>
<dbReference type="Proteomes" id="UP001139263">
    <property type="component" value="Unassembled WGS sequence"/>
</dbReference>
<dbReference type="GO" id="GO:0006310">
    <property type="term" value="P:DNA recombination"/>
    <property type="evidence" value="ECO:0007669"/>
    <property type="project" value="UniProtKB-KW"/>
</dbReference>
<evidence type="ECO:0000256" key="1">
    <source>
        <dbReference type="ARBA" id="ARBA00008761"/>
    </source>
</evidence>
<accession>A0A9X1V9G9</accession>
<evidence type="ECO:0000256" key="2">
    <source>
        <dbReference type="ARBA" id="ARBA00022578"/>
    </source>
</evidence>
<dbReference type="AlphaFoldDB" id="A0A9X1V9G9"/>
<evidence type="ECO:0000259" key="5">
    <source>
        <dbReference type="Pfam" id="PF01385"/>
    </source>
</evidence>
<keyword evidence="3" id="KW-0238">DNA-binding</keyword>
<dbReference type="Pfam" id="PF07282">
    <property type="entry name" value="Cas12f1-like_TNB"/>
    <property type="match status" value="1"/>
</dbReference>
<dbReference type="NCBIfam" id="TIGR01766">
    <property type="entry name" value="IS200/IS605 family accessory protein TnpB-like domain"/>
    <property type="match status" value="1"/>
</dbReference>
<dbReference type="InterPro" id="IPR001959">
    <property type="entry name" value="Transposase"/>
</dbReference>
<dbReference type="InterPro" id="IPR010095">
    <property type="entry name" value="Cas12f1-like_TNB"/>
</dbReference>
<proteinExistence type="inferred from homology"/>
<sequence length="379" mass="43293">MELIRTIRLKLLVSPEQASELNASLKANRDALNFASQVAFDHGGISAYKRLQPLTYHRLREKFGLKSQMACNVCSTVAGTYASAKSNGRLLLANFTHSKLVYSYNRDYTIQPASQTLSLGTLSKRIKVPYLVGEYYQPYLHHEMWTFGSAELVPTRKGFSLHVTVKREIAEPLSRDCDAMIGVDRGMNFLAVATNQMDEVMFFKGRSIKDKKATFVRQRKELQRKGTRSAKRKLKQVAGRENRFMTDVNHQVANEIITFAKCSGSHPCIVLEDLTNINLNTVVRLNDRYWRFSWAFAQLETFIRYKAFAEGIPVLSVSAKYSSQRCPKCGHTAKANRDKKRHRFECKKCHYQLNDDLIGARNIRERGVEKRHQNEVAGA</sequence>
<keyword evidence="4" id="KW-0233">DNA recombination</keyword>
<dbReference type="EMBL" id="JALBUF010000010">
    <property type="protein sequence ID" value="MCI0184246.1"/>
    <property type="molecule type" value="Genomic_DNA"/>
</dbReference>
<dbReference type="Pfam" id="PF01385">
    <property type="entry name" value="OrfB_IS605"/>
    <property type="match status" value="1"/>
</dbReference>
<feature type="domain" description="Cas12f1-like TNB" evidence="6">
    <location>
        <begin position="296"/>
        <end position="363"/>
    </location>
</feature>
<evidence type="ECO:0000313" key="7">
    <source>
        <dbReference type="EMBL" id="MCI0184246.1"/>
    </source>
</evidence>
<dbReference type="GO" id="GO:0003677">
    <property type="term" value="F:DNA binding"/>
    <property type="evidence" value="ECO:0007669"/>
    <property type="project" value="UniProtKB-KW"/>
</dbReference>
<keyword evidence="8" id="KW-1185">Reference proteome</keyword>
<dbReference type="GO" id="GO:0032196">
    <property type="term" value="P:transposition"/>
    <property type="evidence" value="ECO:0007669"/>
    <property type="project" value="UniProtKB-KW"/>
</dbReference>
<comment type="caution">
    <text evidence="7">The sequence shown here is derived from an EMBL/GenBank/DDBJ whole genome shotgun (WGS) entry which is preliminary data.</text>
</comment>
<evidence type="ECO:0000313" key="8">
    <source>
        <dbReference type="Proteomes" id="UP001139263"/>
    </source>
</evidence>
<protein>
    <recommendedName>
        <fullName evidence="9">Transposase</fullName>
    </recommendedName>
</protein>
<evidence type="ECO:0008006" key="9">
    <source>
        <dbReference type="Google" id="ProtNLM"/>
    </source>
</evidence>
<keyword evidence="2" id="KW-0815">Transposition</keyword>
<comment type="similarity">
    <text evidence="1">In the C-terminal section; belongs to the transposase 35 family.</text>
</comment>